<gene>
    <name evidence="1" type="ORF">QAD02_011646</name>
</gene>
<organism evidence="1 2">
    <name type="scientific">Eretmocerus hayati</name>
    <dbReference type="NCBI Taxonomy" id="131215"/>
    <lineage>
        <taxon>Eukaryota</taxon>
        <taxon>Metazoa</taxon>
        <taxon>Ecdysozoa</taxon>
        <taxon>Arthropoda</taxon>
        <taxon>Hexapoda</taxon>
        <taxon>Insecta</taxon>
        <taxon>Pterygota</taxon>
        <taxon>Neoptera</taxon>
        <taxon>Endopterygota</taxon>
        <taxon>Hymenoptera</taxon>
        <taxon>Apocrita</taxon>
        <taxon>Proctotrupomorpha</taxon>
        <taxon>Chalcidoidea</taxon>
        <taxon>Aphelinidae</taxon>
        <taxon>Aphelininae</taxon>
        <taxon>Eretmocerus</taxon>
    </lineage>
</organism>
<keyword evidence="2" id="KW-1185">Reference proteome</keyword>
<protein>
    <submittedName>
        <fullName evidence="1">Uncharacterized protein</fullName>
    </submittedName>
</protein>
<proteinExistence type="predicted"/>
<comment type="caution">
    <text evidence="1">The sequence shown here is derived from an EMBL/GenBank/DDBJ whole genome shotgun (WGS) entry which is preliminary data.</text>
</comment>
<evidence type="ECO:0000313" key="1">
    <source>
        <dbReference type="EMBL" id="KAJ8675860.1"/>
    </source>
</evidence>
<sequence>MELNLTLFISLLICSFSHSNEGKIQPLSINDVGEELSDPCRSKIYCEGDLLHAVQLLRVFGDSKEFVDLPMKRSSEEILTSFVKLIDESKINVSAFDYVNETELARYREIIGYFIHENFGGENELMQPANLTDWRDNPSFIEFIQDDSYKEWAYNLNEIWKNLAREMSENVRDHPERHSLIYVNNSFVVPGGRFKEFYYWDTYWVIEGLLLCEMYDTVRGMIENFLSMVERYGFIPNGGRIYYLSRSQPPLLIPMVYEYFRVTNDIDFVNLNLDTLEEEFQYWMRYKSVKISKDGKMYSLSRYVTHSPTPRPESYREDYDQAEKLTELQKKFDLYNNIKAGAESGWDFSSRWFADKNGARSQNLDDIVTSDILPVDLNAFIQRNAKILSKFFYLKGDVLRSEYYKEIAVMYQDSIEALLWNEEDGTWYDLDMKHGTQRKLFYLSNLTPLYTESYDENQSDYYGKRSVEYLKNNEISKYSGMPTSLCSSQEQWDFPNVWAPLQSIVVEGLRKTNNIQAVELAEQFAINFLYTTYHGYQRHGKMYEKYNATNPGESGQGGEYQPQDGFGWTNAVVLHSLFLFLPGGSRLRLTPKID</sequence>
<dbReference type="EMBL" id="CM056742">
    <property type="protein sequence ID" value="KAJ8675860.1"/>
    <property type="molecule type" value="Genomic_DNA"/>
</dbReference>
<evidence type="ECO:0000313" key="2">
    <source>
        <dbReference type="Proteomes" id="UP001239111"/>
    </source>
</evidence>
<name>A0ACC2NXD1_9HYME</name>
<reference evidence="1" key="1">
    <citation type="submission" date="2023-04" db="EMBL/GenBank/DDBJ databases">
        <title>A chromosome-level genome assembly of the parasitoid wasp Eretmocerus hayati.</title>
        <authorList>
            <person name="Zhong Y."/>
            <person name="Liu S."/>
            <person name="Liu Y."/>
        </authorList>
    </citation>
    <scope>NUCLEOTIDE SEQUENCE</scope>
    <source>
        <strain evidence="1">ZJU_SS_LIU_2023</strain>
    </source>
</reference>
<accession>A0ACC2NXD1</accession>
<dbReference type="Proteomes" id="UP001239111">
    <property type="component" value="Chromosome 2"/>
</dbReference>